<dbReference type="EMBL" id="BBSA01000001">
    <property type="protein sequence ID" value="GAM60214.1"/>
    <property type="molecule type" value="Genomic_DNA"/>
</dbReference>
<gene>
    <name evidence="1" type="ORF">JCM19232_547</name>
</gene>
<protein>
    <submittedName>
        <fullName evidence="1">Uncharacterized protein</fullName>
    </submittedName>
</protein>
<proteinExistence type="predicted"/>
<dbReference type="Proteomes" id="UP000031670">
    <property type="component" value="Unassembled WGS sequence"/>
</dbReference>
<reference evidence="1 2" key="2">
    <citation type="submission" date="2015-01" db="EMBL/GenBank/DDBJ databases">
        <authorList>
            <consortium name="NBRP consortium"/>
            <person name="Sawabe T."/>
            <person name="Meirelles P."/>
            <person name="Feng G."/>
            <person name="Sayaka M."/>
            <person name="Hattori M."/>
            <person name="Ohkuma M."/>
        </authorList>
    </citation>
    <scope>NUCLEOTIDE SEQUENCE [LARGE SCALE GENOMIC DNA]</scope>
    <source>
        <strain evidence="1 2">JCM19232</strain>
    </source>
</reference>
<evidence type="ECO:0000313" key="1">
    <source>
        <dbReference type="EMBL" id="GAM60214.1"/>
    </source>
</evidence>
<comment type="caution">
    <text evidence="1">The sequence shown here is derived from an EMBL/GenBank/DDBJ whole genome shotgun (WGS) entry which is preliminary data.</text>
</comment>
<name>A0A0B8PBC2_9VIBR</name>
<dbReference type="InterPro" id="IPR038352">
    <property type="entry name" value="Imelysin_sf"/>
</dbReference>
<accession>A0A0B8PBC2</accession>
<organism evidence="1 2">
    <name type="scientific">Vibrio ishigakensis</name>
    <dbReference type="NCBI Taxonomy" id="1481914"/>
    <lineage>
        <taxon>Bacteria</taxon>
        <taxon>Pseudomonadati</taxon>
        <taxon>Pseudomonadota</taxon>
        <taxon>Gammaproteobacteria</taxon>
        <taxon>Vibrionales</taxon>
        <taxon>Vibrionaceae</taxon>
        <taxon>Vibrio</taxon>
    </lineage>
</organism>
<sequence length="62" mass="7020">MQTWMYLQGGNISVPQADALSWKVQFWPDKKDTTGRQLKSVLRTNPNIDLADLKSQSATLQV</sequence>
<dbReference type="Gene3D" id="1.20.1420.20">
    <property type="entry name" value="M75 peptidase, HXXE motif"/>
    <property type="match status" value="1"/>
</dbReference>
<evidence type="ECO:0000313" key="2">
    <source>
        <dbReference type="Proteomes" id="UP000031670"/>
    </source>
</evidence>
<reference evidence="1 2" key="1">
    <citation type="submission" date="2015-01" db="EMBL/GenBank/DDBJ databases">
        <title>Vibrio sp. C5 JCM 19232 whole genome shotgun sequence.</title>
        <authorList>
            <person name="Sawabe T."/>
            <person name="Meirelles P."/>
            <person name="Feng G."/>
            <person name="Sayaka M."/>
            <person name="Hattori M."/>
            <person name="Ohkuma M."/>
        </authorList>
    </citation>
    <scope>NUCLEOTIDE SEQUENCE [LARGE SCALE GENOMIC DNA]</scope>
    <source>
        <strain evidence="1 2">JCM19232</strain>
    </source>
</reference>
<dbReference type="AlphaFoldDB" id="A0A0B8PBC2"/>